<name>A0A218XBP6_PUNGR</name>
<evidence type="ECO:0000313" key="2">
    <source>
        <dbReference type="Proteomes" id="UP000197138"/>
    </source>
</evidence>
<proteinExistence type="predicted"/>
<accession>A0A218XBP6</accession>
<evidence type="ECO:0000313" key="1">
    <source>
        <dbReference type="EMBL" id="OWM82645.1"/>
    </source>
</evidence>
<dbReference type="Proteomes" id="UP000197138">
    <property type="component" value="Unassembled WGS sequence"/>
</dbReference>
<dbReference type="AlphaFoldDB" id="A0A218XBP6"/>
<protein>
    <submittedName>
        <fullName evidence="1">Uncharacterized protein</fullName>
    </submittedName>
</protein>
<organism evidence="1 2">
    <name type="scientific">Punica granatum</name>
    <name type="common">Pomegranate</name>
    <dbReference type="NCBI Taxonomy" id="22663"/>
    <lineage>
        <taxon>Eukaryota</taxon>
        <taxon>Viridiplantae</taxon>
        <taxon>Streptophyta</taxon>
        <taxon>Embryophyta</taxon>
        <taxon>Tracheophyta</taxon>
        <taxon>Spermatophyta</taxon>
        <taxon>Magnoliopsida</taxon>
        <taxon>eudicotyledons</taxon>
        <taxon>Gunneridae</taxon>
        <taxon>Pentapetalae</taxon>
        <taxon>rosids</taxon>
        <taxon>malvids</taxon>
        <taxon>Myrtales</taxon>
        <taxon>Lythraceae</taxon>
        <taxon>Punica</taxon>
    </lineage>
</organism>
<reference evidence="2" key="1">
    <citation type="journal article" date="2017" name="Plant J.">
        <title>The pomegranate (Punica granatum L.) genome and the genomics of punicalagin biosynthesis.</title>
        <authorList>
            <person name="Qin G."/>
            <person name="Xu C."/>
            <person name="Ming R."/>
            <person name="Tang H."/>
            <person name="Guyot R."/>
            <person name="Kramer E.M."/>
            <person name="Hu Y."/>
            <person name="Yi X."/>
            <person name="Qi Y."/>
            <person name="Xu X."/>
            <person name="Gao Z."/>
            <person name="Pan H."/>
            <person name="Jian J."/>
            <person name="Tian Y."/>
            <person name="Yue Z."/>
            <person name="Xu Y."/>
        </authorList>
    </citation>
    <scope>NUCLEOTIDE SEQUENCE [LARGE SCALE GENOMIC DNA]</scope>
    <source>
        <strain evidence="2">cv. Dabenzi</strain>
    </source>
</reference>
<dbReference type="EMBL" id="MTKT01002011">
    <property type="protein sequence ID" value="OWM82645.1"/>
    <property type="molecule type" value="Genomic_DNA"/>
</dbReference>
<sequence length="80" mass="8789">MELSDNQGYLGSGRLLKEVSVSTAADDDVDDRHPLLLLLPFPEGGMRNTTSTDITGQGKEEMMLATPENLILSEEQFSDF</sequence>
<gene>
    <name evidence="1" type="ORF">CDL15_Pgr002220</name>
</gene>
<comment type="caution">
    <text evidence="1">The sequence shown here is derived from an EMBL/GenBank/DDBJ whole genome shotgun (WGS) entry which is preliminary data.</text>
</comment>